<sequence length="458" mass="48784">MASAARTAILLFAACAVAQTTTPAPTTSGSAPKITAVSDCHPHSTVNWCMVGTEEYQVVGPTKTEEFQAQYTDCHYHTTELYCVDDAGEDVKVLVETVESGADEHTDEHANEEPAGSGEHCHDHAGIPHCVGGSSEQSNCNAPDREYNIPLRVGLLFVILVTSAAGVFLPILTTRFNIISQDNIVFVILKQFGTGIVISTAFVHLFTHADLMFGNSCLGELQYEGTTAAIFMAGLMLSFLVDYLGARFVQWQQSKHAGTSAEIATGSRDDKSADSTASATPHVHGHSHGPIRGSTPLEQKINVMNLEAGIIFHSILIGITLVVSGDAFFITLFIVILFHQMFEGIALGTCIAELPRAAATTVQKCIMAGTFALITPIGMAIGIGVLQQFNGNDPSTIIAIGTLDALSAGILAWVGIVEMLAHDWMHGKLFHAGPVRTLCAMFALICGLILMSVLGKWA</sequence>
<dbReference type="AlphaFoldDB" id="A0A6A5QJV3"/>
<evidence type="ECO:0000256" key="6">
    <source>
        <dbReference type="SAM" id="Phobius"/>
    </source>
</evidence>
<keyword evidence="2 6" id="KW-0812">Transmembrane</keyword>
<feature type="transmembrane region" description="Helical" evidence="6">
    <location>
        <begin position="433"/>
        <end position="454"/>
    </location>
</feature>
<dbReference type="EMBL" id="ML979135">
    <property type="protein sequence ID" value="KAF1915885.1"/>
    <property type="molecule type" value="Genomic_DNA"/>
</dbReference>
<comment type="subcellular location">
    <subcellularLocation>
        <location evidence="1">Membrane</location>
        <topology evidence="1">Multi-pass membrane protein</topology>
    </subcellularLocation>
</comment>
<feature type="transmembrane region" description="Helical" evidence="6">
    <location>
        <begin position="226"/>
        <end position="245"/>
    </location>
</feature>
<reference evidence="8" key="1">
    <citation type="journal article" date="2020" name="Stud. Mycol.">
        <title>101 Dothideomycetes genomes: a test case for predicting lifestyles and emergence of pathogens.</title>
        <authorList>
            <person name="Haridas S."/>
            <person name="Albert R."/>
            <person name="Binder M."/>
            <person name="Bloem J."/>
            <person name="Labutti K."/>
            <person name="Salamov A."/>
            <person name="Andreopoulos B."/>
            <person name="Baker S."/>
            <person name="Barry K."/>
            <person name="Bills G."/>
            <person name="Bluhm B."/>
            <person name="Cannon C."/>
            <person name="Castanera R."/>
            <person name="Culley D."/>
            <person name="Daum C."/>
            <person name="Ezra D."/>
            <person name="Gonzalez J."/>
            <person name="Henrissat B."/>
            <person name="Kuo A."/>
            <person name="Liang C."/>
            <person name="Lipzen A."/>
            <person name="Lutzoni F."/>
            <person name="Magnuson J."/>
            <person name="Mondo S."/>
            <person name="Nolan M."/>
            <person name="Ohm R."/>
            <person name="Pangilinan J."/>
            <person name="Park H.-J."/>
            <person name="Ramirez L."/>
            <person name="Alfaro M."/>
            <person name="Sun H."/>
            <person name="Tritt A."/>
            <person name="Yoshinaga Y."/>
            <person name="Zwiers L.-H."/>
            <person name="Turgeon B."/>
            <person name="Goodwin S."/>
            <person name="Spatafora J."/>
            <person name="Crous P."/>
            <person name="Grigoriev I."/>
        </authorList>
    </citation>
    <scope>NUCLEOTIDE SEQUENCE</scope>
    <source>
        <strain evidence="8">HMLAC05119</strain>
    </source>
</reference>
<proteinExistence type="predicted"/>
<dbReference type="OrthoDB" id="448280at2759"/>
<dbReference type="GO" id="GO:0005886">
    <property type="term" value="C:plasma membrane"/>
    <property type="evidence" value="ECO:0007669"/>
    <property type="project" value="TreeGrafter"/>
</dbReference>
<accession>A0A6A5QJV3</accession>
<dbReference type="GO" id="GO:0005385">
    <property type="term" value="F:zinc ion transmembrane transporter activity"/>
    <property type="evidence" value="ECO:0007669"/>
    <property type="project" value="TreeGrafter"/>
</dbReference>
<feature type="transmembrane region" description="Helical" evidence="6">
    <location>
        <begin position="397"/>
        <end position="421"/>
    </location>
</feature>
<keyword evidence="3 6" id="KW-1133">Transmembrane helix</keyword>
<feature type="transmembrane region" description="Helical" evidence="6">
    <location>
        <begin position="149"/>
        <end position="172"/>
    </location>
</feature>
<dbReference type="InterPro" id="IPR003689">
    <property type="entry name" value="ZIP"/>
</dbReference>
<keyword evidence="9" id="KW-1185">Reference proteome</keyword>
<evidence type="ECO:0000256" key="4">
    <source>
        <dbReference type="ARBA" id="ARBA00023136"/>
    </source>
</evidence>
<keyword evidence="7" id="KW-0732">Signal</keyword>
<evidence type="ECO:0000313" key="9">
    <source>
        <dbReference type="Proteomes" id="UP000800096"/>
    </source>
</evidence>
<gene>
    <name evidence="8" type="ORF">BDU57DRAFT_515679</name>
</gene>
<dbReference type="Proteomes" id="UP000800096">
    <property type="component" value="Unassembled WGS sequence"/>
</dbReference>
<evidence type="ECO:0000313" key="8">
    <source>
        <dbReference type="EMBL" id="KAF1915885.1"/>
    </source>
</evidence>
<evidence type="ECO:0000256" key="5">
    <source>
        <dbReference type="SAM" id="MobiDB-lite"/>
    </source>
</evidence>
<name>A0A6A5QJV3_AMPQU</name>
<dbReference type="PANTHER" id="PTHR11040">
    <property type="entry name" value="ZINC/IRON TRANSPORTER"/>
    <property type="match status" value="1"/>
</dbReference>
<keyword evidence="4 6" id="KW-0472">Membrane</keyword>
<dbReference type="Pfam" id="PF02535">
    <property type="entry name" value="Zip"/>
    <property type="match status" value="1"/>
</dbReference>
<feature type="transmembrane region" description="Helical" evidence="6">
    <location>
        <begin position="184"/>
        <end position="206"/>
    </location>
</feature>
<evidence type="ECO:0000256" key="2">
    <source>
        <dbReference type="ARBA" id="ARBA00022692"/>
    </source>
</evidence>
<protein>
    <submittedName>
        <fullName evidence="8">ZIP zinc transporter-domain-containing protein</fullName>
    </submittedName>
</protein>
<dbReference type="PANTHER" id="PTHR11040:SF44">
    <property type="entry name" value="PROTEIN ZNTC-RELATED"/>
    <property type="match status" value="1"/>
</dbReference>
<organism evidence="8 9">
    <name type="scientific">Ampelomyces quisqualis</name>
    <name type="common">Powdery mildew agent</name>
    <dbReference type="NCBI Taxonomy" id="50730"/>
    <lineage>
        <taxon>Eukaryota</taxon>
        <taxon>Fungi</taxon>
        <taxon>Dikarya</taxon>
        <taxon>Ascomycota</taxon>
        <taxon>Pezizomycotina</taxon>
        <taxon>Dothideomycetes</taxon>
        <taxon>Pleosporomycetidae</taxon>
        <taxon>Pleosporales</taxon>
        <taxon>Pleosporineae</taxon>
        <taxon>Phaeosphaeriaceae</taxon>
        <taxon>Ampelomyces</taxon>
    </lineage>
</organism>
<feature type="signal peptide" evidence="7">
    <location>
        <begin position="1"/>
        <end position="18"/>
    </location>
</feature>
<feature type="region of interest" description="Disordered" evidence="5">
    <location>
        <begin position="260"/>
        <end position="294"/>
    </location>
</feature>
<evidence type="ECO:0000256" key="1">
    <source>
        <dbReference type="ARBA" id="ARBA00004141"/>
    </source>
</evidence>
<evidence type="ECO:0000256" key="3">
    <source>
        <dbReference type="ARBA" id="ARBA00022989"/>
    </source>
</evidence>
<feature type="chain" id="PRO_5025411421" evidence="7">
    <location>
        <begin position="19"/>
        <end position="458"/>
    </location>
</feature>
<evidence type="ECO:0000256" key="7">
    <source>
        <dbReference type="SAM" id="SignalP"/>
    </source>
</evidence>
<feature type="transmembrane region" description="Helical" evidence="6">
    <location>
        <begin position="366"/>
        <end position="385"/>
    </location>
</feature>